<name>A0A255GUJ1_9ACTN</name>
<dbReference type="SUPFAM" id="SSF51011">
    <property type="entry name" value="Glycosyl hydrolase domain"/>
    <property type="match status" value="1"/>
</dbReference>
<evidence type="ECO:0000256" key="8">
    <source>
        <dbReference type="ARBA" id="ARBA00023277"/>
    </source>
</evidence>
<dbReference type="UniPathway" id="UPA00164"/>
<dbReference type="GO" id="GO:0005978">
    <property type="term" value="P:glycogen biosynthetic process"/>
    <property type="evidence" value="ECO:0007669"/>
    <property type="project" value="UniProtKB-UniRule"/>
</dbReference>
<evidence type="ECO:0000256" key="2">
    <source>
        <dbReference type="ARBA" id="ARBA00004964"/>
    </source>
</evidence>
<organism evidence="12 13">
    <name type="scientific">Enemella dayhoffiae</name>
    <dbReference type="NCBI Taxonomy" id="2016507"/>
    <lineage>
        <taxon>Bacteria</taxon>
        <taxon>Bacillati</taxon>
        <taxon>Actinomycetota</taxon>
        <taxon>Actinomycetes</taxon>
        <taxon>Propionibacteriales</taxon>
        <taxon>Propionibacteriaceae</taxon>
        <taxon>Enemella</taxon>
    </lineage>
</organism>
<evidence type="ECO:0000256" key="10">
    <source>
        <dbReference type="PIRSR" id="PIRSR000463-1"/>
    </source>
</evidence>
<dbReference type="GO" id="GO:0003844">
    <property type="term" value="F:1,4-alpha-glucan branching enzyme activity"/>
    <property type="evidence" value="ECO:0007669"/>
    <property type="project" value="UniProtKB-UniRule"/>
</dbReference>
<dbReference type="NCBIfam" id="NF003811">
    <property type="entry name" value="PRK05402.1"/>
    <property type="match status" value="1"/>
</dbReference>
<dbReference type="PANTHER" id="PTHR43651">
    <property type="entry name" value="1,4-ALPHA-GLUCAN-BRANCHING ENZYME"/>
    <property type="match status" value="1"/>
</dbReference>
<dbReference type="InterPro" id="IPR017853">
    <property type="entry name" value="GH"/>
</dbReference>
<dbReference type="Gene3D" id="3.20.20.80">
    <property type="entry name" value="Glycosidases"/>
    <property type="match status" value="1"/>
</dbReference>
<dbReference type="NCBIfam" id="NF008967">
    <property type="entry name" value="PRK12313.1"/>
    <property type="match status" value="1"/>
</dbReference>
<evidence type="ECO:0000313" key="13">
    <source>
        <dbReference type="Proteomes" id="UP000216311"/>
    </source>
</evidence>
<dbReference type="SMART" id="SM00642">
    <property type="entry name" value="Aamy"/>
    <property type="match status" value="1"/>
</dbReference>
<dbReference type="AlphaFoldDB" id="A0A255GUJ1"/>
<dbReference type="InterPro" id="IPR006048">
    <property type="entry name" value="A-amylase/branching_C"/>
</dbReference>
<evidence type="ECO:0000256" key="3">
    <source>
        <dbReference type="ARBA" id="ARBA00009000"/>
    </source>
</evidence>
<dbReference type="Pfam" id="PF02806">
    <property type="entry name" value="Alpha-amylase_C"/>
    <property type="match status" value="1"/>
</dbReference>
<evidence type="ECO:0000256" key="5">
    <source>
        <dbReference type="ARBA" id="ARBA00022676"/>
    </source>
</evidence>
<dbReference type="GO" id="GO:0004553">
    <property type="term" value="F:hydrolase activity, hydrolyzing O-glycosyl compounds"/>
    <property type="evidence" value="ECO:0007669"/>
    <property type="project" value="InterPro"/>
</dbReference>
<dbReference type="Pfam" id="PF02922">
    <property type="entry name" value="CBM_48"/>
    <property type="match status" value="1"/>
</dbReference>
<dbReference type="RefSeq" id="WP_094364587.1">
    <property type="nucleotide sequence ID" value="NZ_NMVQ01000034.1"/>
</dbReference>
<comment type="caution">
    <text evidence="12">The sequence shown here is derived from an EMBL/GenBank/DDBJ whole genome shotgun (WGS) entry which is preliminary data.</text>
</comment>
<dbReference type="Gene3D" id="2.60.40.1180">
    <property type="entry name" value="Golgi alpha-mannosidase II"/>
    <property type="match status" value="1"/>
</dbReference>
<keyword evidence="13" id="KW-1185">Reference proteome</keyword>
<dbReference type="NCBIfam" id="TIGR01515">
    <property type="entry name" value="branching_enzym"/>
    <property type="match status" value="1"/>
</dbReference>
<feature type="domain" description="Glycosyl hydrolase family 13 catalytic" evidence="11">
    <location>
        <begin position="159"/>
        <end position="512"/>
    </location>
</feature>
<keyword evidence="4 9" id="KW-0321">Glycogen metabolism</keyword>
<comment type="pathway">
    <text evidence="2 9">Glycan biosynthesis; glycogen biosynthesis.</text>
</comment>
<dbReference type="FunFam" id="3.20.20.80:FF:000003">
    <property type="entry name" value="1,4-alpha-glucan branching enzyme GlgB"/>
    <property type="match status" value="1"/>
</dbReference>
<evidence type="ECO:0000256" key="1">
    <source>
        <dbReference type="ARBA" id="ARBA00000826"/>
    </source>
</evidence>
<dbReference type="InterPro" id="IPR013783">
    <property type="entry name" value="Ig-like_fold"/>
</dbReference>
<comment type="subunit">
    <text evidence="9">Monomer.</text>
</comment>
<dbReference type="GO" id="GO:0005829">
    <property type="term" value="C:cytosol"/>
    <property type="evidence" value="ECO:0007669"/>
    <property type="project" value="TreeGrafter"/>
</dbReference>
<dbReference type="HAMAP" id="MF_00685">
    <property type="entry name" value="GlgB"/>
    <property type="match status" value="1"/>
</dbReference>
<evidence type="ECO:0000256" key="9">
    <source>
        <dbReference type="HAMAP-Rule" id="MF_00685"/>
    </source>
</evidence>
<evidence type="ECO:0000259" key="11">
    <source>
        <dbReference type="SMART" id="SM00642"/>
    </source>
</evidence>
<dbReference type="InterPro" id="IPR014756">
    <property type="entry name" value="Ig_E-set"/>
</dbReference>
<dbReference type="FunFam" id="2.60.40.1180:FF:000002">
    <property type="entry name" value="1,4-alpha-glucan branching enzyme GlgB"/>
    <property type="match status" value="1"/>
</dbReference>
<gene>
    <name evidence="9" type="primary">glgB</name>
    <name evidence="12" type="ORF">CGZ93_12985</name>
</gene>
<dbReference type="InterPro" id="IPR013780">
    <property type="entry name" value="Glyco_hydro_b"/>
</dbReference>
<evidence type="ECO:0000256" key="6">
    <source>
        <dbReference type="ARBA" id="ARBA00022679"/>
    </source>
</evidence>
<dbReference type="EMBL" id="NMVQ01000034">
    <property type="protein sequence ID" value="OYO19291.1"/>
    <property type="molecule type" value="Genomic_DNA"/>
</dbReference>
<keyword evidence="7 9" id="KW-0320">Glycogen biosynthesis</keyword>
<dbReference type="PIRSF" id="PIRSF000463">
    <property type="entry name" value="GlgB"/>
    <property type="match status" value="1"/>
</dbReference>
<feature type="active site" description="Nucleophile" evidence="9 10">
    <location>
        <position position="311"/>
    </location>
</feature>
<comment type="similarity">
    <text evidence="3 9">Belongs to the glycosyl hydrolase 13 family. GlgB subfamily.</text>
</comment>
<protein>
    <recommendedName>
        <fullName evidence="9">1,4-alpha-glucan branching enzyme GlgB</fullName>
        <ecNumber evidence="9">2.4.1.18</ecNumber>
    </recommendedName>
    <alternativeName>
        <fullName evidence="9">1,4-alpha-D-glucan:1,4-alpha-D-glucan 6-glucosyl-transferase</fullName>
    </alternativeName>
    <alternativeName>
        <fullName evidence="9">Alpha-(1-&gt;4)-glucan branching enzyme</fullName>
    </alternativeName>
    <alternativeName>
        <fullName evidence="9">Glycogen branching enzyme</fullName>
        <shortName evidence="9">BE</shortName>
    </alternativeName>
</protein>
<feature type="active site" description="Proton donor" evidence="9 10">
    <location>
        <position position="363"/>
    </location>
</feature>
<evidence type="ECO:0000256" key="4">
    <source>
        <dbReference type="ARBA" id="ARBA00022600"/>
    </source>
</evidence>
<dbReference type="PANTHER" id="PTHR43651:SF3">
    <property type="entry name" value="1,4-ALPHA-GLUCAN-BRANCHING ENZYME"/>
    <property type="match status" value="1"/>
</dbReference>
<dbReference type="EC" id="2.4.1.18" evidence="9"/>
<accession>A0A255GUJ1</accession>
<comment type="catalytic activity">
    <reaction evidence="1 9">
        <text>Transfers a segment of a (1-&gt;4)-alpha-D-glucan chain to a primary hydroxy group in a similar glucan chain.</text>
        <dbReference type="EC" id="2.4.1.18"/>
    </reaction>
</comment>
<dbReference type="Proteomes" id="UP000216311">
    <property type="component" value="Unassembled WGS sequence"/>
</dbReference>
<proteinExistence type="inferred from homology"/>
<dbReference type="GO" id="GO:0043169">
    <property type="term" value="F:cation binding"/>
    <property type="evidence" value="ECO:0007669"/>
    <property type="project" value="InterPro"/>
</dbReference>
<keyword evidence="6 9" id="KW-0808">Transferase</keyword>
<dbReference type="InterPro" id="IPR037439">
    <property type="entry name" value="Branching_enzy"/>
</dbReference>
<dbReference type="InterPro" id="IPR044143">
    <property type="entry name" value="GlgB_N_E_set_prok"/>
</dbReference>
<dbReference type="SUPFAM" id="SSF81296">
    <property type="entry name" value="E set domains"/>
    <property type="match status" value="1"/>
</dbReference>
<comment type="function">
    <text evidence="9">Catalyzes the formation of the alpha-1,6-glucosidic linkages in glycogen by scission of a 1,4-alpha-linked oligosaccharide from growing alpha-1,4-glucan chains and the subsequent attachment of the oligosaccharide to the alpha-1,6 position.</text>
</comment>
<keyword evidence="8 9" id="KW-0119">Carbohydrate metabolism</keyword>
<dbReference type="CDD" id="cd11322">
    <property type="entry name" value="AmyAc_Glg_BE"/>
    <property type="match status" value="1"/>
</dbReference>
<dbReference type="InterPro" id="IPR006407">
    <property type="entry name" value="GlgB"/>
</dbReference>
<dbReference type="InterPro" id="IPR004193">
    <property type="entry name" value="Glyco_hydro_13_N"/>
</dbReference>
<keyword evidence="5 9" id="KW-0328">Glycosyltransferase</keyword>
<dbReference type="OrthoDB" id="9800174at2"/>
<evidence type="ECO:0000313" key="12">
    <source>
        <dbReference type="EMBL" id="OYO19291.1"/>
    </source>
</evidence>
<evidence type="ECO:0000256" key="7">
    <source>
        <dbReference type="ARBA" id="ARBA00023056"/>
    </source>
</evidence>
<dbReference type="CDD" id="cd02855">
    <property type="entry name" value="E_set_GBE_prok_N"/>
    <property type="match status" value="1"/>
</dbReference>
<dbReference type="SUPFAM" id="SSF51445">
    <property type="entry name" value="(Trans)glycosidases"/>
    <property type="match status" value="1"/>
</dbReference>
<reference evidence="12 13" key="1">
    <citation type="submission" date="2017-07" db="EMBL/GenBank/DDBJ databases">
        <title>Draft whole genome sequences of clinical Proprionibacteriaceae strains.</title>
        <authorList>
            <person name="Bernier A.-M."/>
            <person name="Bernard K."/>
            <person name="Domingo M.-C."/>
        </authorList>
    </citation>
    <scope>NUCLEOTIDE SEQUENCE [LARGE SCALE GENOMIC DNA]</scope>
    <source>
        <strain evidence="12 13">NML 130396</strain>
    </source>
</reference>
<sequence>MSFDRFGGLTGTDLEGFHRAGDTELWRRLGSHVMEVADGEGGTISGTRFAVWAPNAREVRVYGDFNGWNGEANPMELVPGTGVWATFIPGVPAGAVYKYRVHGADGRWIDRADPMARFAQSAPETASIVFESDYSWNDDDWLERRSKSQPHAEPLSVYEIHLGGWRPGKTYVELAHELVEYVTWQGFTHVEFLPLAQHPYAPSWGYQVTGYFAPLSNFGTPDEFRYLVDTLHQAGIGVIMDWVPGHFPKDEWALGRFDGTALYEHADPRQGEQPDWGTYVFNFGRNEVKSFLVSNALYWIKEFHIDGLRVDAVASMLYLDYSRGDNWVPNRFGGRENLEAVELLQYVNKHLYEREPGVMTIAEESTSWPGVTKPVHHGGLGFGFKWNMGWMNDTLRYLEEEPIHRQYHHHLMTFAMVYSFSENFVLPISHDEVVHGKGSMVNKVPGDDWQKFASLRAYYAFMWSHPGKQLIFMGNEFGQRSEFDESKGLEWWVSDLWGHDGLQKLFRDLNHRYRDTPALWKLDNDPAGFRWINADDSQGNVFSYLRSDGEGRHLAVAVNFSPVPRTGYTLGLPHPGIWREVLNTDSADYDGSGEWGNLGRVEALELPAHGMQHSAEVTVPPLGAIWLQWDPTQTAEIPGDPGLQ</sequence>
<dbReference type="Gene3D" id="2.60.40.10">
    <property type="entry name" value="Immunoglobulins"/>
    <property type="match status" value="1"/>
</dbReference>
<dbReference type="InterPro" id="IPR006047">
    <property type="entry name" value="GH13_cat_dom"/>
</dbReference>